<reference evidence="1" key="1">
    <citation type="journal article" date="2019" name="bioRxiv">
        <title>The Genome of the Zebra Mussel, Dreissena polymorpha: A Resource for Invasive Species Research.</title>
        <authorList>
            <person name="McCartney M.A."/>
            <person name="Auch B."/>
            <person name="Kono T."/>
            <person name="Mallez S."/>
            <person name="Zhang Y."/>
            <person name="Obille A."/>
            <person name="Becker A."/>
            <person name="Abrahante J.E."/>
            <person name="Garbe J."/>
            <person name="Badalamenti J.P."/>
            <person name="Herman A."/>
            <person name="Mangelson H."/>
            <person name="Liachko I."/>
            <person name="Sullivan S."/>
            <person name="Sone E.D."/>
            <person name="Koren S."/>
            <person name="Silverstein K.A.T."/>
            <person name="Beckman K.B."/>
            <person name="Gohl D.M."/>
        </authorList>
    </citation>
    <scope>NUCLEOTIDE SEQUENCE</scope>
    <source>
        <strain evidence="1">Duluth1</strain>
        <tissue evidence="1">Whole animal</tissue>
    </source>
</reference>
<dbReference type="EMBL" id="JAIWYP010000004">
    <property type="protein sequence ID" value="KAH3831962.1"/>
    <property type="molecule type" value="Genomic_DNA"/>
</dbReference>
<gene>
    <name evidence="1" type="ORF">DPMN_105235</name>
</gene>
<comment type="caution">
    <text evidence="1">The sequence shown here is derived from an EMBL/GenBank/DDBJ whole genome shotgun (WGS) entry which is preliminary data.</text>
</comment>
<keyword evidence="2" id="KW-1185">Reference proteome</keyword>
<protein>
    <submittedName>
        <fullName evidence="1">Uncharacterized protein</fullName>
    </submittedName>
</protein>
<evidence type="ECO:0000313" key="1">
    <source>
        <dbReference type="EMBL" id="KAH3831962.1"/>
    </source>
</evidence>
<organism evidence="1 2">
    <name type="scientific">Dreissena polymorpha</name>
    <name type="common">Zebra mussel</name>
    <name type="synonym">Mytilus polymorpha</name>
    <dbReference type="NCBI Taxonomy" id="45954"/>
    <lineage>
        <taxon>Eukaryota</taxon>
        <taxon>Metazoa</taxon>
        <taxon>Spiralia</taxon>
        <taxon>Lophotrochozoa</taxon>
        <taxon>Mollusca</taxon>
        <taxon>Bivalvia</taxon>
        <taxon>Autobranchia</taxon>
        <taxon>Heteroconchia</taxon>
        <taxon>Euheterodonta</taxon>
        <taxon>Imparidentia</taxon>
        <taxon>Neoheterodontei</taxon>
        <taxon>Myida</taxon>
        <taxon>Dreissenoidea</taxon>
        <taxon>Dreissenidae</taxon>
        <taxon>Dreissena</taxon>
    </lineage>
</organism>
<proteinExistence type="predicted"/>
<sequence>MRARLPSDGCSGSSAGLSTSPVSYKSRIFSGPALRLGLGSGSVRLNGKYLNRDLSPGPISYRMSAQVGPLNRDPLPMVRMLRVWSKSLRGKVLCLGLKPKYPSFKRELSGLDSKPDPSLMWLVFTP</sequence>
<accession>A0A9D4HGJ4</accession>
<name>A0A9D4HGJ4_DREPO</name>
<evidence type="ECO:0000313" key="2">
    <source>
        <dbReference type="Proteomes" id="UP000828390"/>
    </source>
</evidence>
<reference evidence="1" key="2">
    <citation type="submission" date="2020-11" db="EMBL/GenBank/DDBJ databases">
        <authorList>
            <person name="McCartney M.A."/>
            <person name="Auch B."/>
            <person name="Kono T."/>
            <person name="Mallez S."/>
            <person name="Becker A."/>
            <person name="Gohl D.M."/>
            <person name="Silverstein K.A.T."/>
            <person name="Koren S."/>
            <person name="Bechman K.B."/>
            <person name="Herman A."/>
            <person name="Abrahante J.E."/>
            <person name="Garbe J."/>
        </authorList>
    </citation>
    <scope>NUCLEOTIDE SEQUENCE</scope>
    <source>
        <strain evidence="1">Duluth1</strain>
        <tissue evidence="1">Whole animal</tissue>
    </source>
</reference>
<dbReference type="AlphaFoldDB" id="A0A9D4HGJ4"/>
<dbReference type="Proteomes" id="UP000828390">
    <property type="component" value="Unassembled WGS sequence"/>
</dbReference>